<evidence type="ECO:0000256" key="1">
    <source>
        <dbReference type="ARBA" id="ARBA00009995"/>
    </source>
</evidence>
<dbReference type="GO" id="GO:0080044">
    <property type="term" value="F:quercetin 7-O-glucosyltransferase activity"/>
    <property type="evidence" value="ECO:0007669"/>
    <property type="project" value="TreeGrafter"/>
</dbReference>
<dbReference type="FunFam" id="3.40.50.2000:FF:000040">
    <property type="entry name" value="UDP-glycosyltransferase 76C1"/>
    <property type="match status" value="1"/>
</dbReference>
<comment type="caution">
    <text evidence="7">The sequence shown here is derived from an EMBL/GenBank/DDBJ whole genome shotgun (WGS) entry which is preliminary data.</text>
</comment>
<sequence length="501" mass="56429">MSNMEPQLLSLPPPPRVLIFPFPCQGHVNSMLNLAQLLCLSGLHVTFLNSDHNHDRLVRHTDIQARFACYPGFQFNTITDGLPVEHPREGESILELCFSVNSITRPLFREMLVSGQFGLVNCIIADGIMGYTIDIANELGIPIFHFRTISACSFWAFFSIPQLIEAGEIPIKERCVFVTTEGNEDMDALVKSVPGMETFLRSRDLPSFCRCSDVSNPVLQLVKNETQQSPRARALILNTFEDLEGPILSQIRTQCPTTYTIGPLHAHRKTRLAKHATNTLQSSSNSSSLWEVDRSCMTWLDQQPLLSVVYISFGSLAVLTRDQLIEFWYGVVNSKKNFLWVRRLDSTPGNKEGESEDIPVELVEGTKERGYMVGWAPQEEVLAHKAVGGFLTHSGWNSTLESIVAGVPMVCWPYFADQQVNSRFVSEVWKLGVDMKDLCDRTIVEQMLNDLMVERREEFVKSTAEMVGLSRRSVSEGGSSYCNFDRLIEDIKLMSMESPQC</sequence>
<dbReference type="Pfam" id="PF00201">
    <property type="entry name" value="UDPGT"/>
    <property type="match status" value="1"/>
</dbReference>
<dbReference type="GO" id="GO:0102970">
    <property type="term" value="F:7-deoxyloganetic acid glucosyltransferase activity"/>
    <property type="evidence" value="ECO:0007669"/>
    <property type="project" value="UniProtKB-EC"/>
</dbReference>
<protein>
    <recommendedName>
        <fullName evidence="6">Glycosyltransferase</fullName>
        <ecNumber evidence="6">2.4.1.-</ecNumber>
    </recommendedName>
</protein>
<organism evidence="7 8">
    <name type="scientific">Cephalotus follicularis</name>
    <name type="common">Albany pitcher plant</name>
    <dbReference type="NCBI Taxonomy" id="3775"/>
    <lineage>
        <taxon>Eukaryota</taxon>
        <taxon>Viridiplantae</taxon>
        <taxon>Streptophyta</taxon>
        <taxon>Embryophyta</taxon>
        <taxon>Tracheophyta</taxon>
        <taxon>Spermatophyta</taxon>
        <taxon>Magnoliopsida</taxon>
        <taxon>eudicotyledons</taxon>
        <taxon>Gunneridae</taxon>
        <taxon>Pentapetalae</taxon>
        <taxon>rosids</taxon>
        <taxon>fabids</taxon>
        <taxon>Oxalidales</taxon>
        <taxon>Cephalotaceae</taxon>
        <taxon>Cephalotus</taxon>
    </lineage>
</organism>
<keyword evidence="8" id="KW-1185">Reference proteome</keyword>
<evidence type="ECO:0000313" key="7">
    <source>
        <dbReference type="EMBL" id="GAV56818.1"/>
    </source>
</evidence>
<evidence type="ECO:0000256" key="4">
    <source>
        <dbReference type="ARBA" id="ARBA00051827"/>
    </source>
</evidence>
<dbReference type="PANTHER" id="PTHR11926">
    <property type="entry name" value="GLUCOSYL/GLUCURONOSYL TRANSFERASES"/>
    <property type="match status" value="1"/>
</dbReference>
<accession>A0A1Q3AM66</accession>
<gene>
    <name evidence="7" type="ORF">CFOL_v3_00360</name>
</gene>
<evidence type="ECO:0000256" key="2">
    <source>
        <dbReference type="ARBA" id="ARBA00022676"/>
    </source>
</evidence>
<dbReference type="GO" id="GO:0080043">
    <property type="term" value="F:quercetin 3-O-glucosyltransferase activity"/>
    <property type="evidence" value="ECO:0007669"/>
    <property type="project" value="TreeGrafter"/>
</dbReference>
<comment type="similarity">
    <text evidence="1 5">Belongs to the UDP-glycosyltransferase family.</text>
</comment>
<dbReference type="Proteomes" id="UP000187406">
    <property type="component" value="Unassembled WGS sequence"/>
</dbReference>
<dbReference type="OrthoDB" id="5835829at2759"/>
<dbReference type="InterPro" id="IPR035595">
    <property type="entry name" value="UDP_glycos_trans_CS"/>
</dbReference>
<keyword evidence="2 5" id="KW-0328">Glycosyltransferase</keyword>
<dbReference type="Gene3D" id="3.40.50.2000">
    <property type="entry name" value="Glycogen Phosphorylase B"/>
    <property type="match status" value="2"/>
</dbReference>
<reference evidence="8" key="1">
    <citation type="submission" date="2016-04" db="EMBL/GenBank/DDBJ databases">
        <title>Cephalotus genome sequencing.</title>
        <authorList>
            <person name="Fukushima K."/>
            <person name="Hasebe M."/>
            <person name="Fang X."/>
        </authorList>
    </citation>
    <scope>NUCLEOTIDE SEQUENCE [LARGE SCALE GENOMIC DNA]</scope>
    <source>
        <strain evidence="8">cv. St1</strain>
    </source>
</reference>
<evidence type="ECO:0000256" key="3">
    <source>
        <dbReference type="ARBA" id="ARBA00022679"/>
    </source>
</evidence>
<evidence type="ECO:0000256" key="6">
    <source>
        <dbReference type="RuleBase" id="RU362057"/>
    </source>
</evidence>
<dbReference type="FunFam" id="3.40.50.2000:FF:000065">
    <property type="entry name" value="Glycosyltransferase"/>
    <property type="match status" value="1"/>
</dbReference>
<dbReference type="CDD" id="cd03784">
    <property type="entry name" value="GT1_Gtf-like"/>
    <property type="match status" value="1"/>
</dbReference>
<dbReference type="EC" id="2.4.1.-" evidence="6"/>
<dbReference type="EMBL" id="BDDD01000006">
    <property type="protein sequence ID" value="GAV56818.1"/>
    <property type="molecule type" value="Genomic_DNA"/>
</dbReference>
<evidence type="ECO:0000313" key="8">
    <source>
        <dbReference type="Proteomes" id="UP000187406"/>
    </source>
</evidence>
<dbReference type="SUPFAM" id="SSF53756">
    <property type="entry name" value="UDP-Glycosyltransferase/glycogen phosphorylase"/>
    <property type="match status" value="1"/>
</dbReference>
<name>A0A1Q3AM66_CEPFO</name>
<dbReference type="InParanoid" id="A0A1Q3AM66"/>
<dbReference type="InterPro" id="IPR002213">
    <property type="entry name" value="UDP_glucos_trans"/>
</dbReference>
<dbReference type="PROSITE" id="PS00375">
    <property type="entry name" value="UDPGT"/>
    <property type="match status" value="1"/>
</dbReference>
<comment type="catalytic activity">
    <reaction evidence="4">
        <text>7-deoxyloganetate + UDP-alpha-D-glucose = 7-deoxyloganate + UDP + H(+)</text>
        <dbReference type="Rhea" id="RHEA:39895"/>
        <dbReference type="ChEBI" id="CHEBI:15378"/>
        <dbReference type="ChEBI" id="CHEBI:58223"/>
        <dbReference type="ChEBI" id="CHEBI:58885"/>
        <dbReference type="ChEBI" id="CHEBI:76844"/>
        <dbReference type="ChEBI" id="CHEBI:76846"/>
        <dbReference type="EC" id="2.4.1.323"/>
    </reaction>
</comment>
<dbReference type="AlphaFoldDB" id="A0A1Q3AM66"/>
<dbReference type="PANTHER" id="PTHR11926:SF1392">
    <property type="entry name" value="GLYCOSYLTRANSFERASE"/>
    <property type="match status" value="1"/>
</dbReference>
<evidence type="ECO:0000256" key="5">
    <source>
        <dbReference type="RuleBase" id="RU003718"/>
    </source>
</evidence>
<keyword evidence="3 5" id="KW-0808">Transferase</keyword>
<proteinExistence type="inferred from homology"/>